<evidence type="ECO:0000256" key="5">
    <source>
        <dbReference type="ARBA" id="ARBA00022723"/>
    </source>
</evidence>
<evidence type="ECO:0000256" key="4">
    <source>
        <dbReference type="ARBA" id="ARBA00022722"/>
    </source>
</evidence>
<name>A0A3B0MQ83_9GAMM</name>
<evidence type="ECO:0000313" key="16">
    <source>
        <dbReference type="EMBL" id="SSW96536.1"/>
    </source>
</evidence>
<comment type="function">
    <text evidence="12">Endonuclease that resolves Holliday junction intermediates made during homologous genetic recombination and DNA repair. Exhibits sequence and structure-selective cleavage of four-way DNA junctions, where it introduces symmetrical nicks in two strands of the same polarity at the 5' side of CC dinucleotides. Corrects the defects in genetic recombination and DNA repair associated with inactivation of RuvAB or RuvC.</text>
</comment>
<dbReference type="InterPro" id="IPR036614">
    <property type="entry name" value="RusA-like_sf"/>
</dbReference>
<keyword evidence="6 15" id="KW-0255">Endonuclease</keyword>
<dbReference type="GO" id="GO:0006310">
    <property type="term" value="P:DNA recombination"/>
    <property type="evidence" value="ECO:0007669"/>
    <property type="project" value="UniProtKB-KW"/>
</dbReference>
<dbReference type="SUPFAM" id="SSF103084">
    <property type="entry name" value="Holliday junction resolvase RusA"/>
    <property type="match status" value="1"/>
</dbReference>
<sequence>MKTYKITVPFPPSVNHYWYHAKHKHFITAKGKLYRQSVVTEIMRQKLCKRLSQRLGVEIGVYPPDRRKRDLDNLMKVPIDALCHGGLIVDDSQIDVLHVERKEIIKGGKLVITIWELA</sequence>
<comment type="catalytic activity">
    <reaction evidence="13 15">
        <text>Endonucleolytic cleavage at a junction such as a reciprocal single-stranded crossover between two homologous DNA duplexes (Holliday junction).</text>
        <dbReference type="EC" id="3.1.21.10"/>
    </reaction>
</comment>
<dbReference type="AlphaFoldDB" id="A0A3B0MQ83"/>
<evidence type="ECO:0000256" key="7">
    <source>
        <dbReference type="ARBA" id="ARBA00022763"/>
    </source>
</evidence>
<keyword evidence="9" id="KW-0460">Magnesium</keyword>
<evidence type="ECO:0000256" key="14">
    <source>
        <dbReference type="ARBA" id="ARBA00029488"/>
    </source>
</evidence>
<comment type="cofactor">
    <cofactor evidence="1">
        <name>Mg(2+)</name>
        <dbReference type="ChEBI" id="CHEBI:18420"/>
    </cofactor>
</comment>
<evidence type="ECO:0000256" key="12">
    <source>
        <dbReference type="ARBA" id="ARBA00024745"/>
    </source>
</evidence>
<dbReference type="PIRSF" id="PIRSF001007">
    <property type="entry name" value="RusA"/>
    <property type="match status" value="1"/>
</dbReference>
<dbReference type="GO" id="GO:0006281">
    <property type="term" value="P:DNA repair"/>
    <property type="evidence" value="ECO:0007669"/>
    <property type="project" value="UniProtKB-KW"/>
</dbReference>
<evidence type="ECO:0000256" key="8">
    <source>
        <dbReference type="ARBA" id="ARBA00022801"/>
    </source>
</evidence>
<comment type="similarity">
    <text evidence="15">Belongs to the rusA family.</text>
</comment>
<keyword evidence="11 15" id="KW-0234">DNA repair</keyword>
<evidence type="ECO:0000256" key="1">
    <source>
        <dbReference type="ARBA" id="ARBA00001946"/>
    </source>
</evidence>
<dbReference type="EC" id="3.1.21.10" evidence="14 15"/>
<keyword evidence="4 15" id="KW-0540">Nuclease</keyword>
<evidence type="ECO:0000256" key="13">
    <source>
        <dbReference type="ARBA" id="ARBA00029354"/>
    </source>
</evidence>
<dbReference type="Pfam" id="PF05866">
    <property type="entry name" value="RusA"/>
    <property type="match status" value="1"/>
</dbReference>
<keyword evidence="10" id="KW-0233">DNA recombination</keyword>
<keyword evidence="7 15" id="KW-0227">DNA damage</keyword>
<dbReference type="GO" id="GO:0000287">
    <property type="term" value="F:magnesium ion binding"/>
    <property type="evidence" value="ECO:0007669"/>
    <property type="project" value="InterPro"/>
</dbReference>
<dbReference type="GO" id="GO:0008821">
    <property type="term" value="F:crossover junction DNA endonuclease activity"/>
    <property type="evidence" value="ECO:0007669"/>
    <property type="project" value="UniProtKB-EC"/>
</dbReference>
<reference evidence="16" key="1">
    <citation type="submission" date="2018-04" db="EMBL/GenBank/DDBJ databases">
        <authorList>
            <person name="Go L.Y."/>
            <person name="Mitchell J.A."/>
        </authorList>
    </citation>
    <scope>NUCLEOTIDE SEQUENCE</scope>
    <source>
        <strain evidence="16">ARTV</strain>
    </source>
</reference>
<dbReference type="InterPro" id="IPR016281">
    <property type="entry name" value="Endonuclease_RusA"/>
</dbReference>
<evidence type="ECO:0000256" key="11">
    <source>
        <dbReference type="ARBA" id="ARBA00023204"/>
    </source>
</evidence>
<keyword evidence="5" id="KW-0479">Metal-binding</keyword>
<organism evidence="16">
    <name type="scientific">Arsenophonus endosymbiont of Trialeurodes vaporariorum</name>
    <dbReference type="NCBI Taxonomy" id="235567"/>
    <lineage>
        <taxon>Bacteria</taxon>
        <taxon>Pseudomonadati</taxon>
        <taxon>Pseudomonadota</taxon>
        <taxon>Gammaproteobacteria</taxon>
        <taxon>Enterobacterales</taxon>
        <taxon>Morganellaceae</taxon>
        <taxon>Arsenophonus</taxon>
    </lineage>
</organism>
<comment type="function">
    <text evidence="15">Endonuclease that resolves Holliday junction intermediates made during homologous genetic recombination and DNA repair. Exhibits sequence and structure-selective cleavage of four-way DNA junctions, where it introduces symmetrical nicks in two strands of the same polarity at the 5' side of dinucleotides. Corrects the defects in genetic recombination and DNA repair associated with inactivation of ruvAB or ruvC.</text>
</comment>
<comment type="subunit">
    <text evidence="2">Homodimer.</text>
</comment>
<evidence type="ECO:0000256" key="6">
    <source>
        <dbReference type="ARBA" id="ARBA00022759"/>
    </source>
</evidence>
<dbReference type="Gene3D" id="3.30.1330.70">
    <property type="entry name" value="Holliday junction resolvase RusA"/>
    <property type="match status" value="1"/>
</dbReference>
<evidence type="ECO:0000256" key="10">
    <source>
        <dbReference type="ARBA" id="ARBA00023172"/>
    </source>
</evidence>
<gene>
    <name evidence="16" type="primary">rusA_2</name>
    <name evidence="16" type="ORF">ARTV_2994</name>
</gene>
<accession>A0A3B0MQ83</accession>
<evidence type="ECO:0000256" key="3">
    <source>
        <dbReference type="ARBA" id="ARBA00014885"/>
    </source>
</evidence>
<keyword evidence="8 15" id="KW-0378">Hydrolase</keyword>
<evidence type="ECO:0000256" key="15">
    <source>
        <dbReference type="PIRNR" id="PIRNR001007"/>
    </source>
</evidence>
<protein>
    <recommendedName>
        <fullName evidence="3 15">Crossover junction endodeoxyribonuclease rusA</fullName>
        <ecNumber evidence="14 15">3.1.21.10</ecNumber>
    </recommendedName>
</protein>
<evidence type="ECO:0000256" key="9">
    <source>
        <dbReference type="ARBA" id="ARBA00022842"/>
    </source>
</evidence>
<proteinExistence type="inferred from homology"/>
<dbReference type="InterPro" id="IPR008822">
    <property type="entry name" value="Endonuclease_RusA-like"/>
</dbReference>
<dbReference type="EMBL" id="UFQR01000019">
    <property type="protein sequence ID" value="SSW96536.1"/>
    <property type="molecule type" value="Genomic_DNA"/>
</dbReference>
<evidence type="ECO:0000256" key="2">
    <source>
        <dbReference type="ARBA" id="ARBA00011738"/>
    </source>
</evidence>